<dbReference type="Proteomes" id="UP000324269">
    <property type="component" value="Unassembled WGS sequence"/>
</dbReference>
<dbReference type="EMBL" id="VTEZ01000002">
    <property type="protein sequence ID" value="TYS86717.1"/>
    <property type="molecule type" value="Genomic_DNA"/>
</dbReference>
<sequence length="61" mass="7516">MGCFRDRDDVAGAFDRDRDDFRVPVRAFIRGEDFCRAVRRCDRDDVRGIEDRRRRRRCCWF</sequence>
<evidence type="ECO:0000313" key="2">
    <source>
        <dbReference type="Proteomes" id="UP000324269"/>
    </source>
</evidence>
<proteinExistence type="predicted"/>
<organism evidence="1 2">
    <name type="scientific">Rossellomorea aquimaris</name>
    <dbReference type="NCBI Taxonomy" id="189382"/>
    <lineage>
        <taxon>Bacteria</taxon>
        <taxon>Bacillati</taxon>
        <taxon>Bacillota</taxon>
        <taxon>Bacilli</taxon>
        <taxon>Bacillales</taxon>
        <taxon>Bacillaceae</taxon>
        <taxon>Rossellomorea</taxon>
    </lineage>
</organism>
<comment type="caution">
    <text evidence="1">The sequence shown here is derived from an EMBL/GenBank/DDBJ whole genome shotgun (WGS) entry which is preliminary data.</text>
</comment>
<name>A0A5D4TTX8_9BACI</name>
<accession>A0A5D4TTX8</accession>
<evidence type="ECO:0000313" key="1">
    <source>
        <dbReference type="EMBL" id="TYS86717.1"/>
    </source>
</evidence>
<protein>
    <submittedName>
        <fullName evidence="1">Uncharacterized protein</fullName>
    </submittedName>
</protein>
<gene>
    <name evidence="1" type="ORF">FZC85_06860</name>
</gene>
<reference evidence="1 2" key="1">
    <citation type="submission" date="2019-08" db="EMBL/GenBank/DDBJ databases">
        <title>Bacillus genomes from the desert of Cuatro Cienegas, Coahuila.</title>
        <authorList>
            <person name="Olmedo-Alvarez G."/>
        </authorList>
    </citation>
    <scope>NUCLEOTIDE SEQUENCE [LARGE SCALE GENOMIC DNA]</scope>
    <source>
        <strain evidence="1 2">CH87b_3T</strain>
    </source>
</reference>
<dbReference type="AlphaFoldDB" id="A0A5D4TTX8"/>